<gene>
    <name evidence="6" type="ORF">PgNI_05965</name>
</gene>
<feature type="transmembrane region" description="Helical" evidence="2">
    <location>
        <begin position="990"/>
        <end position="1014"/>
    </location>
</feature>
<evidence type="ECO:0000256" key="1">
    <source>
        <dbReference type="SAM" id="MobiDB-lite"/>
    </source>
</evidence>
<dbReference type="CDD" id="cd00761">
    <property type="entry name" value="Glyco_tranf_GTA_type"/>
    <property type="match status" value="1"/>
</dbReference>
<accession>A0A6P8B504</accession>
<feature type="transmembrane region" description="Helical" evidence="2">
    <location>
        <begin position="911"/>
        <end position="938"/>
    </location>
</feature>
<dbReference type="Pfam" id="PF13632">
    <property type="entry name" value="Glyco_trans_2_3"/>
    <property type="match status" value="1"/>
</dbReference>
<dbReference type="Gene3D" id="3.90.550.10">
    <property type="entry name" value="Spore Coat Polysaccharide Biosynthesis Protein SpsA, Chain A"/>
    <property type="match status" value="1"/>
</dbReference>
<dbReference type="InterPro" id="IPR029044">
    <property type="entry name" value="Nucleotide-diphossugar_trans"/>
</dbReference>
<dbReference type="SUPFAM" id="SSF53448">
    <property type="entry name" value="Nucleotide-diphospho-sugar transferases"/>
    <property type="match status" value="1"/>
</dbReference>
<feature type="domain" description="DUF7928" evidence="4">
    <location>
        <begin position="225"/>
        <end position="377"/>
    </location>
</feature>
<feature type="transmembrane region" description="Helical" evidence="2">
    <location>
        <begin position="1070"/>
        <end position="1093"/>
    </location>
</feature>
<feature type="compositionally biased region" description="Polar residues" evidence="1">
    <location>
        <begin position="18"/>
        <end position="29"/>
    </location>
</feature>
<evidence type="ECO:0000313" key="5">
    <source>
        <dbReference type="Proteomes" id="UP000515153"/>
    </source>
</evidence>
<dbReference type="RefSeq" id="XP_030982094.1">
    <property type="nucleotide sequence ID" value="XM_031125994.1"/>
</dbReference>
<evidence type="ECO:0000259" key="4">
    <source>
        <dbReference type="Pfam" id="PF25550"/>
    </source>
</evidence>
<reference evidence="6" key="2">
    <citation type="submission" date="2019-10" db="EMBL/GenBank/DDBJ databases">
        <authorList>
            <consortium name="NCBI Genome Project"/>
        </authorList>
    </citation>
    <scope>NUCLEOTIDE SEQUENCE</scope>
    <source>
        <strain evidence="6">NI907</strain>
    </source>
</reference>
<dbReference type="Pfam" id="PF25550">
    <property type="entry name" value="DUF7928"/>
    <property type="match status" value="1"/>
</dbReference>
<feature type="compositionally biased region" description="Low complexity" evidence="1">
    <location>
        <begin position="38"/>
        <end position="54"/>
    </location>
</feature>
<name>A0A6P8B504_PYRGI</name>
<protein>
    <submittedName>
        <fullName evidence="6">Uncharacterized protein</fullName>
    </submittedName>
</protein>
<feature type="compositionally biased region" description="Polar residues" evidence="1">
    <location>
        <begin position="55"/>
        <end position="66"/>
    </location>
</feature>
<feature type="compositionally biased region" description="Polar residues" evidence="1">
    <location>
        <begin position="179"/>
        <end position="189"/>
    </location>
</feature>
<keyword evidence="2" id="KW-0472">Membrane</keyword>
<feature type="transmembrane region" description="Helical" evidence="2">
    <location>
        <begin position="427"/>
        <end position="447"/>
    </location>
</feature>
<keyword evidence="5" id="KW-1185">Reference proteome</keyword>
<dbReference type="Proteomes" id="UP000515153">
    <property type="component" value="Chromosome I"/>
</dbReference>
<feature type="compositionally biased region" description="Polar residues" evidence="1">
    <location>
        <begin position="74"/>
        <end position="84"/>
    </location>
</feature>
<dbReference type="KEGG" id="pgri:PgNI_05965"/>
<sequence>MSWPLQARTGAAVWPRKNPSSVTSGSTDSPRPLRLCQSPLTSSSPTPGSPMSGLDTTRTSLFSIDPSTPKEGSLPSTPNAGSPSSTPPKAPRKFNRPFSQHVYEEPVRNLRYSKPEFVASGIASYNNEAEVSQAMLSLGQQIRSKSENPSRRKRRPQQEDQPFAAWKHKDPMYAHPYLGTSSSSLQTSPVDRGQRARSSSVPSRFCHKEPFRRARGLPCDVDEARSALMAMWLHQEQLQSRYAVGEGKGEGVVLKLGRDSFTCCPATLKDEHDGIFDAVQKMNVRCAITVNTIVTRALVEILKHQELHSMPLEGGLQVQAMKSIKDLPGCQLNQFAAFIEDRQILVVWDDDPKTIFDRAKMLEKKAMALVWPSDKRHSVDIMIAGQDGQGNRTKNAGDDHTIASSQQDVEDTLPSHQRPINLTSSCIVAMSLTLCISALGLGWRLLARDSTVDGDWKRLVFLLTAPVNLFISLFFFYSLVSNFFLMLGSSKSVKSNSKYYSGQRLRSSAVAWKGRLLPHVTIQMPVYREGLMAVIKPTVLSLKTAISIYEMQGGTANIFINDDGMQLLSESKAQERRDFYDEHNIGWVARPKHNPPSSSRPSGNIFEKLQRPLSESDEHIVDAIGDGVKPGSPHFIRRGKFKKASNMNHSLHISNCVDQKLARVARPQESWSWALENAAYNSSLAETLAEDPHGTWASGNIQMGDYILIVDSDTRVPADFLLDGVTEMDQSPDVAILQYTSGVLQLTDSYFENGIAWFANLIYSAITFAVASGDCCPFVGHNALIRWSAIQDSAAYHDEADGREKYWSESNVSEDFDMAMRLQMAGWTLRYVAYTGTAAAAAEYDPAAKSFAEGLSLTVYDELARWEKYAYGCSELLFNPLWQWPTRGPFTRRFVSFFLSPNIRLPVKITVISYMGTYFAVAVAWIIALFNFFFMGFFSGLYRSFYLDAFAIYISLLFVFPFMGNVALAAHRYRLGQKSIVGALLENFKWVPMFTIYLGGIPIHMSQAIAAHLLDIDMTWGSTAKEVEEVGFVDEMARVLRRFRWTFLMVLAGVALILVCRFLLPREWQITEFFAIFPLAMVLFCHAALPVVLNPALMTFSW</sequence>
<dbReference type="PANTHER" id="PTHR35408">
    <property type="entry name" value="CHROMOSOME 15, WHOLE GENOME SHOTGUN SEQUENCE"/>
    <property type="match status" value="1"/>
</dbReference>
<feature type="transmembrane region" description="Helical" evidence="2">
    <location>
        <begin position="950"/>
        <end position="970"/>
    </location>
</feature>
<feature type="transmembrane region" description="Helical" evidence="2">
    <location>
        <begin position="1045"/>
        <end position="1064"/>
    </location>
</feature>
<dbReference type="AlphaFoldDB" id="A0A6P8B504"/>
<keyword evidence="2" id="KW-1133">Transmembrane helix</keyword>
<reference evidence="6" key="3">
    <citation type="submission" date="2025-08" db="UniProtKB">
        <authorList>
            <consortium name="RefSeq"/>
        </authorList>
    </citation>
    <scope>IDENTIFICATION</scope>
    <source>
        <strain evidence="6">NI907</strain>
    </source>
</reference>
<keyword evidence="2" id="KW-0812">Transmembrane</keyword>
<reference evidence="5 6" key="1">
    <citation type="journal article" date="2019" name="Mol. Biol. Evol.">
        <title>Blast fungal genomes show frequent chromosomal changes, gene gains and losses, and effector gene turnover.</title>
        <authorList>
            <person name="Gomez Luciano L.B."/>
            <person name="Jason Tsai I."/>
            <person name="Chuma I."/>
            <person name="Tosa Y."/>
            <person name="Chen Y.H."/>
            <person name="Li J.Y."/>
            <person name="Li M.Y."/>
            <person name="Jade Lu M.Y."/>
            <person name="Nakayashiki H."/>
            <person name="Li W.H."/>
        </authorList>
    </citation>
    <scope>NUCLEOTIDE SEQUENCE [LARGE SCALE GENOMIC DNA]</scope>
    <source>
        <strain evidence="5 6">NI907</strain>
    </source>
</reference>
<evidence type="ECO:0000313" key="6">
    <source>
        <dbReference type="RefSeq" id="XP_030982094.1"/>
    </source>
</evidence>
<dbReference type="PANTHER" id="PTHR35408:SF1">
    <property type="entry name" value="GLYCOSYLTRANSFERASE 2-LIKE DOMAIN-CONTAINING PROTEIN"/>
    <property type="match status" value="1"/>
</dbReference>
<evidence type="ECO:0000256" key="2">
    <source>
        <dbReference type="SAM" id="Phobius"/>
    </source>
</evidence>
<evidence type="ECO:0000259" key="3">
    <source>
        <dbReference type="Pfam" id="PF13632"/>
    </source>
</evidence>
<proteinExistence type="predicted"/>
<dbReference type="GeneID" id="41960903"/>
<dbReference type="InterPro" id="IPR057688">
    <property type="entry name" value="DUF7928"/>
</dbReference>
<feature type="domain" description="Glycosyltransferase 2-like" evidence="3">
    <location>
        <begin position="706"/>
        <end position="933"/>
    </location>
</feature>
<organism evidence="5 6">
    <name type="scientific">Pyricularia grisea</name>
    <name type="common">Crabgrass-specific blast fungus</name>
    <name type="synonym">Magnaporthe grisea</name>
    <dbReference type="NCBI Taxonomy" id="148305"/>
    <lineage>
        <taxon>Eukaryota</taxon>
        <taxon>Fungi</taxon>
        <taxon>Dikarya</taxon>
        <taxon>Ascomycota</taxon>
        <taxon>Pezizomycotina</taxon>
        <taxon>Sordariomycetes</taxon>
        <taxon>Sordariomycetidae</taxon>
        <taxon>Magnaporthales</taxon>
        <taxon>Pyriculariaceae</taxon>
        <taxon>Pyricularia</taxon>
    </lineage>
</organism>
<feature type="region of interest" description="Disordered" evidence="1">
    <location>
        <begin position="142"/>
        <end position="204"/>
    </location>
</feature>
<dbReference type="InterPro" id="IPR001173">
    <property type="entry name" value="Glyco_trans_2-like"/>
</dbReference>
<feature type="transmembrane region" description="Helical" evidence="2">
    <location>
        <begin position="459"/>
        <end position="487"/>
    </location>
</feature>
<feature type="region of interest" description="Disordered" evidence="1">
    <location>
        <begin position="1"/>
        <end position="99"/>
    </location>
</feature>